<dbReference type="AlphaFoldDB" id="A0A9N7Y8P1"/>
<name>A0A9N7Y8P1_PLEPL</name>
<gene>
    <name evidence="1" type="ORF">PLEPLA_LOCUS10376</name>
</gene>
<comment type="caution">
    <text evidence="1">The sequence shown here is derived from an EMBL/GenBank/DDBJ whole genome shotgun (WGS) entry which is preliminary data.</text>
</comment>
<dbReference type="EMBL" id="CADEAL010000584">
    <property type="protein sequence ID" value="CAB1422460.1"/>
    <property type="molecule type" value="Genomic_DNA"/>
</dbReference>
<proteinExistence type="predicted"/>
<organism evidence="1 2">
    <name type="scientific">Pleuronectes platessa</name>
    <name type="common">European plaice</name>
    <dbReference type="NCBI Taxonomy" id="8262"/>
    <lineage>
        <taxon>Eukaryota</taxon>
        <taxon>Metazoa</taxon>
        <taxon>Chordata</taxon>
        <taxon>Craniata</taxon>
        <taxon>Vertebrata</taxon>
        <taxon>Euteleostomi</taxon>
        <taxon>Actinopterygii</taxon>
        <taxon>Neopterygii</taxon>
        <taxon>Teleostei</taxon>
        <taxon>Neoteleostei</taxon>
        <taxon>Acanthomorphata</taxon>
        <taxon>Carangaria</taxon>
        <taxon>Pleuronectiformes</taxon>
        <taxon>Pleuronectoidei</taxon>
        <taxon>Pleuronectidae</taxon>
        <taxon>Pleuronectes</taxon>
    </lineage>
</organism>
<protein>
    <submittedName>
        <fullName evidence="1">Uncharacterized protein</fullName>
    </submittedName>
</protein>
<keyword evidence="2" id="KW-1185">Reference proteome</keyword>
<reference evidence="1" key="1">
    <citation type="submission" date="2020-03" db="EMBL/GenBank/DDBJ databases">
        <authorList>
            <person name="Weist P."/>
        </authorList>
    </citation>
    <scope>NUCLEOTIDE SEQUENCE</scope>
</reference>
<sequence length="73" mass="8160">MNGDVMETYDPVLLYRFDLCAKSRNVVGKQERQSPSRVPASLLHIHQWSLFDLSPCALQTSVCVSRAPPLSVT</sequence>
<evidence type="ECO:0000313" key="2">
    <source>
        <dbReference type="Proteomes" id="UP001153269"/>
    </source>
</evidence>
<dbReference type="Proteomes" id="UP001153269">
    <property type="component" value="Unassembled WGS sequence"/>
</dbReference>
<accession>A0A9N7Y8P1</accession>
<evidence type="ECO:0000313" key="1">
    <source>
        <dbReference type="EMBL" id="CAB1422460.1"/>
    </source>
</evidence>